<dbReference type="GO" id="GO:0006508">
    <property type="term" value="P:proteolysis"/>
    <property type="evidence" value="ECO:0007669"/>
    <property type="project" value="UniProtKB-KW"/>
</dbReference>
<dbReference type="SUPFAM" id="SSF52025">
    <property type="entry name" value="PA domain"/>
    <property type="match status" value="1"/>
</dbReference>
<accession>A0A8J7RIW2</accession>
<keyword evidence="1" id="KW-0031">Aminopeptidase</keyword>
<keyword evidence="5" id="KW-0378">Hydrolase</keyword>
<evidence type="ECO:0000259" key="8">
    <source>
        <dbReference type="Pfam" id="PF04389"/>
    </source>
</evidence>
<evidence type="ECO:0000256" key="1">
    <source>
        <dbReference type="ARBA" id="ARBA00022438"/>
    </source>
</evidence>
<dbReference type="EMBL" id="JAFIDN010000005">
    <property type="protein sequence ID" value="MBP3192595.1"/>
    <property type="molecule type" value="Genomic_DNA"/>
</dbReference>
<dbReference type="InterPro" id="IPR045175">
    <property type="entry name" value="M28_fam"/>
</dbReference>
<dbReference type="Gene3D" id="3.40.630.10">
    <property type="entry name" value="Zn peptidases"/>
    <property type="match status" value="1"/>
</dbReference>
<dbReference type="PANTHER" id="PTHR12147">
    <property type="entry name" value="METALLOPEPTIDASE M28 FAMILY MEMBER"/>
    <property type="match status" value="1"/>
</dbReference>
<keyword evidence="3" id="KW-0479">Metal-binding</keyword>
<protein>
    <submittedName>
        <fullName evidence="9">M28 family peptidase</fullName>
    </submittedName>
</protein>
<evidence type="ECO:0000313" key="9">
    <source>
        <dbReference type="EMBL" id="MBP3192595.1"/>
    </source>
</evidence>
<dbReference type="GO" id="GO:0008235">
    <property type="term" value="F:metalloexopeptidase activity"/>
    <property type="evidence" value="ECO:0007669"/>
    <property type="project" value="InterPro"/>
</dbReference>
<feature type="signal peptide" evidence="7">
    <location>
        <begin position="1"/>
        <end position="20"/>
    </location>
</feature>
<evidence type="ECO:0000313" key="10">
    <source>
        <dbReference type="Proteomes" id="UP000673975"/>
    </source>
</evidence>
<dbReference type="SUPFAM" id="SSF53187">
    <property type="entry name" value="Zn-dependent exopeptidases"/>
    <property type="match status" value="1"/>
</dbReference>
<dbReference type="InterPro" id="IPR046450">
    <property type="entry name" value="PA_dom_sf"/>
</dbReference>
<evidence type="ECO:0000256" key="2">
    <source>
        <dbReference type="ARBA" id="ARBA00022670"/>
    </source>
</evidence>
<evidence type="ECO:0000256" key="6">
    <source>
        <dbReference type="ARBA" id="ARBA00022833"/>
    </source>
</evidence>
<dbReference type="InterPro" id="IPR007484">
    <property type="entry name" value="Peptidase_M28"/>
</dbReference>
<sequence length="552" mass="62194">MKKIPQIILAALLLMTTACSVPEENGVIPAELTEDHLMEHVEVLAADEFGGRTPGTIYEEMTVSYISEQFEEIGLEPGIPDGSFFQDVPLMGQDTDLAELSFSSANETADLEYQDDFMAWPAHVQESVSIRNAELVYVGYGIEAPEEEWDDFKGQDVEGKILVFKNYNPVTYEDRFDGGNRLYYGRWTYKYEQAIEKGALGALIIHTDETAGYGWDVVRNSWSLERFFVYDETGHDTEFEGWLTHDQSKQLFEMAGLELDDMLEAAESTEFEPVTLEGVTLDIDLSAYYREIEGQNVVAKLPGSDPELADEAVVFSAHHDHLGYGDPVDGDSIFNGAWDNASGVSKVINLARLYSQEPEDIRRTLYFVTVTAEESGLLGSGYFAENPPIHAGKISANINLDATNIFGETRDIVAIGYGRSDIDDILQQEAELLGRTVKPDPRPEQGLYYRSDHFSFARQGIPSLFPNPGSDFVGKPDDYNEQVDEYRSKIYHTVHDRIHDWWDLSGAVEDTKLMYRLGLRIANDDDMRQWVPGDEFEQARLDALEEAAMIEY</sequence>
<dbReference type="GO" id="GO:0046872">
    <property type="term" value="F:metal ion binding"/>
    <property type="evidence" value="ECO:0007669"/>
    <property type="project" value="UniProtKB-KW"/>
</dbReference>
<feature type="domain" description="Peptidase M28" evidence="8">
    <location>
        <begin position="296"/>
        <end position="500"/>
    </location>
</feature>
<dbReference type="GO" id="GO:0004177">
    <property type="term" value="F:aminopeptidase activity"/>
    <property type="evidence" value="ECO:0007669"/>
    <property type="project" value="UniProtKB-KW"/>
</dbReference>
<evidence type="ECO:0000256" key="4">
    <source>
        <dbReference type="ARBA" id="ARBA00022729"/>
    </source>
</evidence>
<comment type="caution">
    <text evidence="9">The sequence shown here is derived from an EMBL/GenBank/DDBJ whole genome shotgun (WGS) entry which is preliminary data.</text>
</comment>
<proteinExistence type="predicted"/>
<dbReference type="Gene3D" id="3.50.30.30">
    <property type="match status" value="1"/>
</dbReference>
<keyword evidence="10" id="KW-1185">Reference proteome</keyword>
<gene>
    <name evidence="9" type="ORF">NATSA_07960</name>
</gene>
<keyword evidence="6" id="KW-0862">Zinc</keyword>
<keyword evidence="4 7" id="KW-0732">Signal</keyword>
<dbReference type="RefSeq" id="WP_210511495.1">
    <property type="nucleotide sequence ID" value="NZ_JAFIDN010000005.1"/>
</dbReference>
<dbReference type="PROSITE" id="PS51257">
    <property type="entry name" value="PROKAR_LIPOPROTEIN"/>
    <property type="match status" value="1"/>
</dbReference>
<name>A0A8J7RIW2_9BACT</name>
<dbReference type="Pfam" id="PF04389">
    <property type="entry name" value="Peptidase_M28"/>
    <property type="match status" value="1"/>
</dbReference>
<reference evidence="9" key="1">
    <citation type="submission" date="2021-02" db="EMBL/GenBank/DDBJ databases">
        <title>Natronogracilivirga saccharolytica gen. nov. sp. nov. a new anaerobic, haloalkiliphilic carbohydrate-fermenting bacterium from soda lake and proposing of Cyclonatronumiaceae fam. nov. in the phylum Balneolaeota.</title>
        <authorList>
            <person name="Zhilina T.N."/>
            <person name="Sorokin D.Y."/>
            <person name="Zavarzina D.G."/>
            <person name="Toshchakov S.V."/>
            <person name="Kublanov I.V."/>
        </authorList>
    </citation>
    <scope>NUCLEOTIDE SEQUENCE</scope>
    <source>
        <strain evidence="9">Z-1702</strain>
    </source>
</reference>
<dbReference type="Proteomes" id="UP000673975">
    <property type="component" value="Unassembled WGS sequence"/>
</dbReference>
<keyword evidence="2" id="KW-0645">Protease</keyword>
<evidence type="ECO:0000256" key="3">
    <source>
        <dbReference type="ARBA" id="ARBA00022723"/>
    </source>
</evidence>
<evidence type="ECO:0000256" key="7">
    <source>
        <dbReference type="SAM" id="SignalP"/>
    </source>
</evidence>
<organism evidence="9 10">
    <name type="scientific">Natronogracilivirga saccharolytica</name>
    <dbReference type="NCBI Taxonomy" id="2812953"/>
    <lineage>
        <taxon>Bacteria</taxon>
        <taxon>Pseudomonadati</taxon>
        <taxon>Balneolota</taxon>
        <taxon>Balneolia</taxon>
        <taxon>Balneolales</taxon>
        <taxon>Cyclonatronaceae</taxon>
        <taxon>Natronogracilivirga</taxon>
    </lineage>
</organism>
<evidence type="ECO:0000256" key="5">
    <source>
        <dbReference type="ARBA" id="ARBA00022801"/>
    </source>
</evidence>
<feature type="chain" id="PRO_5035250138" evidence="7">
    <location>
        <begin position="21"/>
        <end position="552"/>
    </location>
</feature>
<dbReference type="AlphaFoldDB" id="A0A8J7RIW2"/>
<dbReference type="PANTHER" id="PTHR12147:SF56">
    <property type="entry name" value="AMINOPEPTIDASE YDR415C-RELATED"/>
    <property type="match status" value="1"/>
</dbReference>